<dbReference type="PANTHER" id="PTHR12802">
    <property type="entry name" value="SWI/SNF COMPLEX-RELATED"/>
    <property type="match status" value="1"/>
</dbReference>
<dbReference type="GO" id="GO:0042393">
    <property type="term" value="F:histone binding"/>
    <property type="evidence" value="ECO:0007669"/>
    <property type="project" value="TreeGrafter"/>
</dbReference>
<dbReference type="CDD" id="cd00167">
    <property type="entry name" value="SANT"/>
    <property type="match status" value="1"/>
</dbReference>
<organism evidence="10 11">
    <name type="scientific">Cyberlindnera jadinii (strain ATCC 18201 / CBS 1600 / BCRC 20928 / JCM 3617 / NBRC 0987 / NRRL Y-1542)</name>
    <name type="common">Torula yeast</name>
    <name type="synonym">Candida utilis</name>
    <dbReference type="NCBI Taxonomy" id="983966"/>
    <lineage>
        <taxon>Eukaryota</taxon>
        <taxon>Fungi</taxon>
        <taxon>Dikarya</taxon>
        <taxon>Ascomycota</taxon>
        <taxon>Saccharomycotina</taxon>
        <taxon>Saccharomycetes</taxon>
        <taxon>Phaffomycetales</taxon>
        <taxon>Phaffomycetaceae</taxon>
        <taxon>Cyberlindnera</taxon>
    </lineage>
</organism>
<evidence type="ECO:0000256" key="1">
    <source>
        <dbReference type="ARBA" id="ARBA00023015"/>
    </source>
</evidence>
<feature type="compositionally biased region" description="Basic and acidic residues" evidence="6">
    <location>
        <begin position="180"/>
        <end position="194"/>
    </location>
</feature>
<feature type="compositionally biased region" description="Basic and acidic residues" evidence="6">
    <location>
        <begin position="158"/>
        <end position="173"/>
    </location>
</feature>
<keyword evidence="2" id="KW-0238">DNA-binding</keyword>
<evidence type="ECO:0000256" key="5">
    <source>
        <dbReference type="SAM" id="Coils"/>
    </source>
</evidence>
<dbReference type="Pfam" id="PF00249">
    <property type="entry name" value="Myb_DNA-binding"/>
    <property type="match status" value="1"/>
</dbReference>
<feature type="compositionally biased region" description="Basic and acidic residues" evidence="6">
    <location>
        <begin position="115"/>
        <end position="129"/>
    </location>
</feature>
<dbReference type="InterPro" id="IPR036388">
    <property type="entry name" value="WH-like_DNA-bd_sf"/>
</dbReference>
<dbReference type="Pfam" id="PF04433">
    <property type="entry name" value="SWIRM"/>
    <property type="match status" value="1"/>
</dbReference>
<keyword evidence="1" id="KW-0805">Transcription regulation</keyword>
<dbReference type="SUPFAM" id="SSF46689">
    <property type="entry name" value="Homeodomain-like"/>
    <property type="match status" value="2"/>
</dbReference>
<evidence type="ECO:0000256" key="2">
    <source>
        <dbReference type="ARBA" id="ARBA00023125"/>
    </source>
</evidence>
<dbReference type="InterPro" id="IPR017884">
    <property type="entry name" value="SANT_dom"/>
</dbReference>
<dbReference type="InterPro" id="IPR001005">
    <property type="entry name" value="SANT/Myb"/>
</dbReference>
<feature type="domain" description="SANT" evidence="9">
    <location>
        <begin position="401"/>
        <end position="452"/>
    </location>
</feature>
<dbReference type="PANTHER" id="PTHR12802:SF41">
    <property type="entry name" value="BRAHMA ASSOCIATED PROTEIN 155 KDA"/>
    <property type="match status" value="1"/>
</dbReference>
<evidence type="ECO:0000313" key="10">
    <source>
        <dbReference type="EMBL" id="CEP20742.1"/>
    </source>
</evidence>
<dbReference type="Gene3D" id="1.10.10.10">
    <property type="entry name" value="Winged helix-like DNA-binding domain superfamily/Winged helix DNA-binding domain"/>
    <property type="match status" value="1"/>
</dbReference>
<dbReference type="EMBL" id="CDQK01000001">
    <property type="protein sequence ID" value="CEP20742.1"/>
    <property type="molecule type" value="Genomic_DNA"/>
</dbReference>
<accession>A0A0H5C001</accession>
<dbReference type="GO" id="GO:0003677">
    <property type="term" value="F:DNA binding"/>
    <property type="evidence" value="ECO:0007669"/>
    <property type="project" value="UniProtKB-KW"/>
</dbReference>
<dbReference type="PROSITE" id="PS50934">
    <property type="entry name" value="SWIRM"/>
    <property type="match status" value="1"/>
</dbReference>
<dbReference type="Proteomes" id="UP000038830">
    <property type="component" value="Unassembled WGS sequence"/>
</dbReference>
<dbReference type="AlphaFoldDB" id="A0A0H5C001"/>
<evidence type="ECO:0000256" key="3">
    <source>
        <dbReference type="ARBA" id="ARBA00023163"/>
    </source>
</evidence>
<feature type="region of interest" description="Disordered" evidence="6">
    <location>
        <begin position="53"/>
        <end position="221"/>
    </location>
</feature>
<evidence type="ECO:0000256" key="4">
    <source>
        <dbReference type="ARBA" id="ARBA00023242"/>
    </source>
</evidence>
<keyword evidence="3" id="KW-0804">Transcription</keyword>
<evidence type="ECO:0000259" key="7">
    <source>
        <dbReference type="PROSITE" id="PS50090"/>
    </source>
</evidence>
<dbReference type="FunFam" id="1.10.10.60:FF:000014">
    <property type="entry name" value="SWI/SNF complex subunit SMARCC2 isoform C"/>
    <property type="match status" value="1"/>
</dbReference>
<dbReference type="PROSITE" id="PS50090">
    <property type="entry name" value="MYB_LIKE"/>
    <property type="match status" value="1"/>
</dbReference>
<dbReference type="PROSITE" id="PS51293">
    <property type="entry name" value="SANT"/>
    <property type="match status" value="1"/>
</dbReference>
<dbReference type="InterPro" id="IPR007526">
    <property type="entry name" value="SWIRM"/>
</dbReference>
<evidence type="ECO:0000259" key="9">
    <source>
        <dbReference type="PROSITE" id="PS51293"/>
    </source>
</evidence>
<dbReference type="FunFam" id="1.10.10.10:FF:000020">
    <property type="entry name" value="SWI/SNF complex subunit SMARCC2 isoform c"/>
    <property type="match status" value="1"/>
</dbReference>
<protein>
    <submittedName>
        <fullName evidence="10">Mor protein</fullName>
    </submittedName>
</protein>
<feature type="domain" description="SWIRM" evidence="8">
    <location>
        <begin position="225"/>
        <end position="322"/>
    </location>
</feature>
<dbReference type="InterPro" id="IPR032451">
    <property type="entry name" value="SMARCC_C"/>
</dbReference>
<feature type="compositionally biased region" description="Acidic residues" evidence="6">
    <location>
        <begin position="77"/>
        <end position="97"/>
    </location>
</feature>
<dbReference type="Pfam" id="PF16495">
    <property type="entry name" value="SWIRM-assoc_1"/>
    <property type="match status" value="1"/>
</dbReference>
<dbReference type="GO" id="GO:0006338">
    <property type="term" value="P:chromatin remodeling"/>
    <property type="evidence" value="ECO:0007669"/>
    <property type="project" value="UniProtKB-ARBA"/>
</dbReference>
<sequence length="689" mass="77406">MSELPPDVDPAYGIQDQAVEQSHEGRVEQAEPAEFVGASSVGNAAIEANAVDAGAVADGDVDVDGDVSLLDAKDGDYVSDGEAAEEEEDNEEDEEEKLEIVRPGASDSELELQIETEKPDVDDAEENIRKSPTTTPLIKPEEDLVVDTPSASAVQKSPETDEKVDDSLDKDVDMDVNDDDDKHEGKVDENKNEEDKDDNDKEEDAKDDDHGDRDTEPYIPQSHTIVIPSYSSWFNFRKIHPIEKESLPEFFTNSNPSKTPALYVKYRNFLINAYRLNPNDYLTVTAARRTLAGDVGTIMRLHRFLSRWGLINYQVDAEVKPKPVEPPYTGDYQVGYDAPRGLFPYESFKPPLEPNKLEKVKDIINGKRTTDEKAKESTENGSETTHVKAEREIKKPRLVDTINDGWTKEDLKKLLEGLSKFKTDWDAIASYVGTHTVEQCIIRFLKLPIEDKYLENSTNNLGPLKYAPYLPFSQADNPVLSTVAFLVSLVDPDVVRGATERAIKIIDERDLEKQVEQETKDQDGDHNVNALEDAAKVALATVGARAHVFKTMEEIEMNKLTNVIVNTQLNKIELKLSRLERLEKQIDAERRTLQKQQEELFLDRLSFAKVSQLALSKLSSATNLEGDSLKDALEDVKELLDKPPRTLISSFDLSKRESSVVESQEDELDDESVKPVSIETPQTYRYWSC</sequence>
<feature type="region of interest" description="Disordered" evidence="6">
    <location>
        <begin position="368"/>
        <end position="388"/>
    </location>
</feature>
<feature type="domain" description="Myb-like" evidence="7">
    <location>
        <begin position="406"/>
        <end position="448"/>
    </location>
</feature>
<dbReference type="Gene3D" id="1.10.10.60">
    <property type="entry name" value="Homeodomain-like"/>
    <property type="match status" value="1"/>
</dbReference>
<dbReference type="InterPro" id="IPR009057">
    <property type="entry name" value="Homeodomain-like_sf"/>
</dbReference>
<evidence type="ECO:0000256" key="6">
    <source>
        <dbReference type="SAM" id="MobiDB-lite"/>
    </source>
</evidence>
<feature type="coiled-coil region" evidence="5">
    <location>
        <begin position="565"/>
        <end position="599"/>
    </location>
</feature>
<evidence type="ECO:0000313" key="11">
    <source>
        <dbReference type="Proteomes" id="UP000038830"/>
    </source>
</evidence>
<dbReference type="GO" id="GO:0016514">
    <property type="term" value="C:SWI/SNF complex"/>
    <property type="evidence" value="ECO:0007669"/>
    <property type="project" value="TreeGrafter"/>
</dbReference>
<proteinExistence type="predicted"/>
<name>A0A0H5C001_CYBJN</name>
<dbReference type="SMART" id="SM00717">
    <property type="entry name" value="SANT"/>
    <property type="match status" value="1"/>
</dbReference>
<reference evidence="11" key="1">
    <citation type="journal article" date="2015" name="J. Biotechnol.">
        <title>The structure of the Cyberlindnera jadinii genome and its relation to Candida utilis analyzed by the occurrence of single nucleotide polymorphisms.</title>
        <authorList>
            <person name="Rupp O."/>
            <person name="Brinkrolf K."/>
            <person name="Buerth C."/>
            <person name="Kunigo M."/>
            <person name="Schneider J."/>
            <person name="Jaenicke S."/>
            <person name="Goesmann A."/>
            <person name="Puehler A."/>
            <person name="Jaeger K.-E."/>
            <person name="Ernst J.F."/>
        </authorList>
    </citation>
    <scope>NUCLEOTIDE SEQUENCE [LARGE SCALE GENOMIC DNA]</scope>
    <source>
        <strain evidence="11">ATCC 18201 / CBS 1600 / BCRC 20928 / JCM 3617 / NBRC 0987 / NRRL Y-1542</strain>
    </source>
</reference>
<keyword evidence="5" id="KW-0175">Coiled coil</keyword>
<evidence type="ECO:0000259" key="8">
    <source>
        <dbReference type="PROSITE" id="PS50934"/>
    </source>
</evidence>
<feature type="compositionally biased region" description="Basic and acidic residues" evidence="6">
    <location>
        <begin position="368"/>
        <end position="378"/>
    </location>
</feature>
<gene>
    <name evidence="10" type="primary">mor</name>
    <name evidence="10" type="ORF">BN1211_0685</name>
</gene>
<dbReference type="GO" id="GO:0045893">
    <property type="term" value="P:positive regulation of DNA-templated transcription"/>
    <property type="evidence" value="ECO:0007669"/>
    <property type="project" value="TreeGrafter"/>
</dbReference>
<keyword evidence="4" id="KW-0539">Nucleus</keyword>
<feature type="compositionally biased region" description="Basic and acidic residues" evidence="6">
    <location>
        <begin position="203"/>
        <end position="216"/>
    </location>
</feature>